<dbReference type="Gene3D" id="3.30.590.20">
    <property type="match status" value="1"/>
</dbReference>
<dbReference type="EC" id="6.3.2.2" evidence="4"/>
<comment type="similarity">
    <text evidence="4">Belongs to the glutamate--cysteine ligase type 2 family. YbdK subfamily.</text>
</comment>
<comment type="catalytic activity">
    <reaction evidence="4">
        <text>L-cysteine + L-glutamate + ATP = gamma-L-glutamyl-L-cysteine + ADP + phosphate + H(+)</text>
        <dbReference type="Rhea" id="RHEA:13285"/>
        <dbReference type="ChEBI" id="CHEBI:15378"/>
        <dbReference type="ChEBI" id="CHEBI:29985"/>
        <dbReference type="ChEBI" id="CHEBI:30616"/>
        <dbReference type="ChEBI" id="CHEBI:35235"/>
        <dbReference type="ChEBI" id="CHEBI:43474"/>
        <dbReference type="ChEBI" id="CHEBI:58173"/>
        <dbReference type="ChEBI" id="CHEBI:456216"/>
        <dbReference type="EC" id="6.3.2.2"/>
    </reaction>
</comment>
<sequence length="380" mass="43416">MTKIEFRSNNYPTLGVELELGLIDSNTMELASAIHRVLEALPEEHRDQYKPELMQCCLEINTGICHTVAEAEEDLTKRIKRIEAVLDKLNLRLWWGATHPFSKWSEQKVTPNQRYLDLLELLQEMARRLVTQGLHVHVGVESGDKAVMICDRIMQYLPLLLSLSSSSPFWEARDTGLASHRTKIMEGLPTAGIPTLMRNWSEYVWIVNHMVDTGFINTIREIWWDVRPHHNFGTVEVRVCDMPGNLEDVLALTAMIQCLIVQLSRQIDEGAYQHDCHPMMVRQNKWRAARFGTSARLVNSFTFDVETVPEMTQRLVTTLTPLAKRLQCVDYLEHCNVIANRPSWASQQRTLLHQTGSAAEMVRILSAGSRLTKAADSEKS</sequence>
<dbReference type="GO" id="GO:0005524">
    <property type="term" value="F:ATP binding"/>
    <property type="evidence" value="ECO:0007669"/>
    <property type="project" value="UniProtKB-KW"/>
</dbReference>
<accession>A0A2S8FPH3</accession>
<comment type="caution">
    <text evidence="5">The sequence shown here is derived from an EMBL/GenBank/DDBJ whole genome shotgun (WGS) entry which is preliminary data.</text>
</comment>
<protein>
    <recommendedName>
        <fullName evidence="4">Putative glutamate--cysteine ligase 2</fullName>
        <ecNumber evidence="4">6.3.2.2</ecNumber>
    </recommendedName>
    <alternativeName>
        <fullName evidence="4">Gamma-glutamylcysteine synthetase 2</fullName>
        <shortName evidence="4">GCS 2</shortName>
        <shortName evidence="4">Gamma-GCS 2</shortName>
    </alternativeName>
</protein>
<dbReference type="Proteomes" id="UP000239388">
    <property type="component" value="Unassembled WGS sequence"/>
</dbReference>
<comment type="function">
    <text evidence="4">ATP-dependent carboxylate-amine ligase which exhibits weak glutamate--cysteine ligase activity.</text>
</comment>
<dbReference type="PANTHER" id="PTHR36510:SF1">
    <property type="entry name" value="GLUTAMATE--CYSTEINE LIGASE 2-RELATED"/>
    <property type="match status" value="1"/>
</dbReference>
<gene>
    <name evidence="5" type="ORF">C5Y98_16115</name>
</gene>
<evidence type="ECO:0000256" key="4">
    <source>
        <dbReference type="HAMAP-Rule" id="MF_01609"/>
    </source>
</evidence>
<dbReference type="Pfam" id="PF04107">
    <property type="entry name" value="GCS2"/>
    <property type="match status" value="1"/>
</dbReference>
<dbReference type="EMBL" id="PUIB01000017">
    <property type="protein sequence ID" value="PQO33754.1"/>
    <property type="molecule type" value="Genomic_DNA"/>
</dbReference>
<dbReference type="GO" id="GO:0042398">
    <property type="term" value="P:modified amino acid biosynthetic process"/>
    <property type="evidence" value="ECO:0007669"/>
    <property type="project" value="InterPro"/>
</dbReference>
<evidence type="ECO:0000313" key="5">
    <source>
        <dbReference type="EMBL" id="PQO33754.1"/>
    </source>
</evidence>
<keyword evidence="2 4" id="KW-0547">Nucleotide-binding</keyword>
<dbReference type="InterPro" id="IPR014746">
    <property type="entry name" value="Gln_synth/guanido_kin_cat_dom"/>
</dbReference>
<dbReference type="RefSeq" id="WP_105355472.1">
    <property type="nucleotide sequence ID" value="NZ_PUIB01000017.1"/>
</dbReference>
<dbReference type="InterPro" id="IPR011793">
    <property type="entry name" value="YbdK"/>
</dbReference>
<evidence type="ECO:0000256" key="3">
    <source>
        <dbReference type="ARBA" id="ARBA00022840"/>
    </source>
</evidence>
<evidence type="ECO:0000313" key="6">
    <source>
        <dbReference type="Proteomes" id="UP000239388"/>
    </source>
</evidence>
<dbReference type="AlphaFoldDB" id="A0A2S8FPH3"/>
<organism evidence="5 6">
    <name type="scientific">Blastopirellula marina</name>
    <dbReference type="NCBI Taxonomy" id="124"/>
    <lineage>
        <taxon>Bacteria</taxon>
        <taxon>Pseudomonadati</taxon>
        <taxon>Planctomycetota</taxon>
        <taxon>Planctomycetia</taxon>
        <taxon>Pirellulales</taxon>
        <taxon>Pirellulaceae</taxon>
        <taxon>Blastopirellula</taxon>
    </lineage>
</organism>
<dbReference type="PANTHER" id="PTHR36510">
    <property type="entry name" value="GLUTAMATE--CYSTEINE LIGASE 2-RELATED"/>
    <property type="match status" value="1"/>
</dbReference>
<dbReference type="OrthoDB" id="9769628at2"/>
<proteinExistence type="inferred from homology"/>
<dbReference type="InterPro" id="IPR006336">
    <property type="entry name" value="GCS2"/>
</dbReference>
<dbReference type="NCBIfam" id="TIGR02050">
    <property type="entry name" value="gshA_cyan_rel"/>
    <property type="match status" value="1"/>
</dbReference>
<dbReference type="SUPFAM" id="SSF55931">
    <property type="entry name" value="Glutamine synthetase/guanido kinase"/>
    <property type="match status" value="1"/>
</dbReference>
<keyword evidence="3 4" id="KW-0067">ATP-binding</keyword>
<reference evidence="5 6" key="1">
    <citation type="submission" date="2018-02" db="EMBL/GenBank/DDBJ databases">
        <title>Comparative genomes isolates from brazilian mangrove.</title>
        <authorList>
            <person name="Araujo J.E."/>
            <person name="Taketani R.G."/>
            <person name="Silva M.C.P."/>
            <person name="Loureco M.V."/>
            <person name="Andreote F.D."/>
        </authorList>
    </citation>
    <scope>NUCLEOTIDE SEQUENCE [LARGE SCALE GENOMIC DNA]</scope>
    <source>
        <strain evidence="5 6">NAP PRIS-MGV</strain>
    </source>
</reference>
<dbReference type="InterPro" id="IPR050141">
    <property type="entry name" value="GCL_type2/YbdK_subfam"/>
</dbReference>
<evidence type="ECO:0000256" key="1">
    <source>
        <dbReference type="ARBA" id="ARBA00022598"/>
    </source>
</evidence>
<dbReference type="HAMAP" id="MF_01609">
    <property type="entry name" value="Glu_cys_ligase_2"/>
    <property type="match status" value="1"/>
</dbReference>
<keyword evidence="1 4" id="KW-0436">Ligase</keyword>
<dbReference type="GO" id="GO:0004357">
    <property type="term" value="F:glutamate-cysteine ligase activity"/>
    <property type="evidence" value="ECO:0007669"/>
    <property type="project" value="UniProtKB-EC"/>
</dbReference>
<evidence type="ECO:0000256" key="2">
    <source>
        <dbReference type="ARBA" id="ARBA00022741"/>
    </source>
</evidence>
<name>A0A2S8FPH3_9BACT</name>